<keyword evidence="1" id="KW-0175">Coiled coil</keyword>
<organism evidence="2 3">
    <name type="scientific">Pseudocohnilembus persalinus</name>
    <name type="common">Ciliate</name>
    <dbReference type="NCBI Taxonomy" id="266149"/>
    <lineage>
        <taxon>Eukaryota</taxon>
        <taxon>Sar</taxon>
        <taxon>Alveolata</taxon>
        <taxon>Ciliophora</taxon>
        <taxon>Intramacronucleata</taxon>
        <taxon>Oligohymenophorea</taxon>
        <taxon>Scuticociliatia</taxon>
        <taxon>Philasterida</taxon>
        <taxon>Pseudocohnilembidae</taxon>
        <taxon>Pseudocohnilembus</taxon>
    </lineage>
</organism>
<dbReference type="InParanoid" id="A0A0V0R6M5"/>
<evidence type="ECO:0000313" key="3">
    <source>
        <dbReference type="Proteomes" id="UP000054937"/>
    </source>
</evidence>
<proteinExistence type="predicted"/>
<keyword evidence="3" id="KW-1185">Reference proteome</keyword>
<dbReference type="EMBL" id="LDAU01000040">
    <property type="protein sequence ID" value="KRX10126.1"/>
    <property type="molecule type" value="Genomic_DNA"/>
</dbReference>
<evidence type="ECO:0000313" key="2">
    <source>
        <dbReference type="EMBL" id="KRX10126.1"/>
    </source>
</evidence>
<feature type="coiled-coil region" evidence="1">
    <location>
        <begin position="264"/>
        <end position="324"/>
    </location>
</feature>
<evidence type="ECO:0000256" key="1">
    <source>
        <dbReference type="SAM" id="Coils"/>
    </source>
</evidence>
<reference evidence="2 3" key="1">
    <citation type="journal article" date="2015" name="Sci. Rep.">
        <title>Genome of the facultative scuticociliatosis pathogen Pseudocohnilembus persalinus provides insight into its virulence through horizontal gene transfer.</title>
        <authorList>
            <person name="Xiong J."/>
            <person name="Wang G."/>
            <person name="Cheng J."/>
            <person name="Tian M."/>
            <person name="Pan X."/>
            <person name="Warren A."/>
            <person name="Jiang C."/>
            <person name="Yuan D."/>
            <person name="Miao W."/>
        </authorList>
    </citation>
    <scope>NUCLEOTIDE SEQUENCE [LARGE SCALE GENOMIC DNA]</scope>
    <source>
        <strain evidence="2">36N120E</strain>
    </source>
</reference>
<protein>
    <submittedName>
        <fullName evidence="2">Uncharacterized protein</fullName>
    </submittedName>
</protein>
<gene>
    <name evidence="2" type="ORF">PPERSA_08529</name>
</gene>
<sequence>MINHNNSNINLQLDIFQTFISKPYREEFNNTIIIADNQFQNCNISQALQLGKSLEVAFSQSTQEIALQKDDEHFQKLMNLKVIFLNLALKFVNFCIEYALDSGENDQVKSPENLSKIESFGGYIFGMVSDFLFNKQIKEKKILYNIENLGKRMAEKENQTGLVFMRFFKKIIKNIVVLSFQLEQIKQLLNQNQQSVQNQQQGEKQSLRSILIQNNENDIDQNLIKNILDKQQIQIKQENPELFNQIQDYFINNLNPALYQKLSILQQQLQIEDNNQQIEQITNDIIGICSLLSLFVKSGLFQQNTDLNEKIEKLENEGINLLLNLTIPEKYQQQYNSLQSFMLIKFTELKINMLLKNERNQNTLLQLLATHMNFMNQNQDLSIYFVEVILYLQRFLSHFPIDDEENKDQIFSYFDQRIKDIFQQICSSENDLLEFLGLISLGSFVNDPKFDNIEEFLGNIMNKFIDFFSGNDYVVKNQIQKMFNEAQQKEKNNNNNQNNNIQSFESFQTIYKMFLIENSFVKQIQALKQTVNQENDIQVKKRLNAQMENFLYKLSDQKEIDMD</sequence>
<accession>A0A0V0R6M5</accession>
<comment type="caution">
    <text evidence="2">The sequence shown here is derived from an EMBL/GenBank/DDBJ whole genome shotgun (WGS) entry which is preliminary data.</text>
</comment>
<dbReference type="Proteomes" id="UP000054937">
    <property type="component" value="Unassembled WGS sequence"/>
</dbReference>
<name>A0A0V0R6M5_PSEPJ</name>
<dbReference type="AlphaFoldDB" id="A0A0V0R6M5"/>